<keyword evidence="4" id="KW-1185">Reference proteome</keyword>
<proteinExistence type="predicted"/>
<dbReference type="InterPro" id="IPR004331">
    <property type="entry name" value="SPX_dom"/>
</dbReference>
<dbReference type="Proteomes" id="UP000591131">
    <property type="component" value="Unassembled WGS sequence"/>
</dbReference>
<gene>
    <name evidence="3" type="ORF">FOL47_000249</name>
</gene>
<name>A0A7J6KYQ2_PERCH</name>
<feature type="domain" description="SPX" evidence="2">
    <location>
        <begin position="1"/>
        <end position="201"/>
    </location>
</feature>
<evidence type="ECO:0000259" key="2">
    <source>
        <dbReference type="PROSITE" id="PS51382"/>
    </source>
</evidence>
<organism evidence="3 4">
    <name type="scientific">Perkinsus chesapeaki</name>
    <name type="common">Clam parasite</name>
    <name type="synonym">Perkinsus andrewsi</name>
    <dbReference type="NCBI Taxonomy" id="330153"/>
    <lineage>
        <taxon>Eukaryota</taxon>
        <taxon>Sar</taxon>
        <taxon>Alveolata</taxon>
        <taxon>Perkinsozoa</taxon>
        <taxon>Perkinsea</taxon>
        <taxon>Perkinsida</taxon>
        <taxon>Perkinsidae</taxon>
        <taxon>Perkinsus</taxon>
    </lineage>
</organism>
<feature type="compositionally biased region" description="Low complexity" evidence="1">
    <location>
        <begin position="114"/>
        <end position="125"/>
    </location>
</feature>
<evidence type="ECO:0000313" key="3">
    <source>
        <dbReference type="EMBL" id="KAF4651691.1"/>
    </source>
</evidence>
<dbReference type="EMBL" id="JAAPAO010001021">
    <property type="protein sequence ID" value="KAF4651691.1"/>
    <property type="molecule type" value="Genomic_DNA"/>
</dbReference>
<evidence type="ECO:0000256" key="1">
    <source>
        <dbReference type="SAM" id="MobiDB-lite"/>
    </source>
</evidence>
<dbReference type="AlphaFoldDB" id="A0A7J6KYQ2"/>
<reference evidence="3 4" key="1">
    <citation type="submission" date="2020-04" db="EMBL/GenBank/DDBJ databases">
        <title>Perkinsus chesapeaki whole genome sequence.</title>
        <authorList>
            <person name="Bogema D.R."/>
        </authorList>
    </citation>
    <scope>NUCLEOTIDE SEQUENCE [LARGE SCALE GENOMIC DNA]</scope>
    <source>
        <strain evidence="3">ATCC PRA-425</strain>
    </source>
</reference>
<evidence type="ECO:0000313" key="4">
    <source>
        <dbReference type="Proteomes" id="UP000591131"/>
    </source>
</evidence>
<protein>
    <recommendedName>
        <fullName evidence="2">SPX domain-containing protein</fullName>
    </recommendedName>
</protein>
<comment type="caution">
    <text evidence="3">The sequence shown here is derived from an EMBL/GenBank/DDBJ whole genome shotgun (WGS) entry which is preliminary data.</text>
</comment>
<sequence length="270" mass="28942">MRFGKTLALHATSSSHPYVSYKQLKRLIKLSLEEASKVGSFDGDTNPAVIEFTRVLQTDLTHVAGLIETRLSALESLLAEAQLSAILLGIFYTPSEVDKASAELLDSGPAPTPAVNGSVGAASSSGGKGRPSRDTVVRILSSASVASTSPAVSDLIGKMNKAVPALNDLMAYCEVNIAGFRKITKKYYKKTGDTGRQFPGFRNAILNQKLQQGYVACSRMREAIVRAYPHRSLSDVDSVGDEIRAALPLLSDNTLFKYSVVVCCGLIRAE</sequence>
<dbReference type="PROSITE" id="PS51382">
    <property type="entry name" value="SPX"/>
    <property type="match status" value="1"/>
</dbReference>
<feature type="region of interest" description="Disordered" evidence="1">
    <location>
        <begin position="111"/>
        <end position="133"/>
    </location>
</feature>
<dbReference type="OrthoDB" id="10331202at2759"/>
<accession>A0A7J6KYQ2</accession>